<dbReference type="GeneID" id="97129844"/>
<dbReference type="EMBL" id="JABMCC010000096">
    <property type="protein sequence ID" value="NUU53245.1"/>
    <property type="molecule type" value="Genomic_DNA"/>
</dbReference>
<protein>
    <submittedName>
        <fullName evidence="2">Uncharacterized protein</fullName>
    </submittedName>
</protein>
<feature type="compositionally biased region" description="Acidic residues" evidence="1">
    <location>
        <begin position="483"/>
        <end position="502"/>
    </location>
</feature>
<reference evidence="2 3" key="1">
    <citation type="submission" date="2020-05" db="EMBL/GenBank/DDBJ databases">
        <title>Genome Sequencing of Type Strains.</title>
        <authorList>
            <person name="Lemaire J.F."/>
            <person name="Inderbitzin P."/>
            <person name="Gregorio O.A."/>
            <person name="Collins S.B."/>
            <person name="Wespe N."/>
            <person name="Knight-Connoni V."/>
        </authorList>
    </citation>
    <scope>NUCLEOTIDE SEQUENCE [LARGE SCALE GENOMIC DNA]</scope>
    <source>
        <strain evidence="2 3">DSM 19942</strain>
    </source>
</reference>
<gene>
    <name evidence="2" type="ORF">HP548_03960</name>
</gene>
<proteinExistence type="predicted"/>
<organism evidence="2 3">
    <name type="scientific">Paenibacillus taichungensis</name>
    <dbReference type="NCBI Taxonomy" id="484184"/>
    <lineage>
        <taxon>Bacteria</taxon>
        <taxon>Bacillati</taxon>
        <taxon>Bacillota</taxon>
        <taxon>Bacilli</taxon>
        <taxon>Bacillales</taxon>
        <taxon>Paenibacillaceae</taxon>
        <taxon>Paenibacillus</taxon>
    </lineage>
</organism>
<comment type="caution">
    <text evidence="2">The sequence shown here is derived from an EMBL/GenBank/DDBJ whole genome shotgun (WGS) entry which is preliminary data.</text>
</comment>
<evidence type="ECO:0000256" key="1">
    <source>
        <dbReference type="SAM" id="MobiDB-lite"/>
    </source>
</evidence>
<feature type="compositionally biased region" description="Basic and acidic residues" evidence="1">
    <location>
        <begin position="523"/>
        <end position="551"/>
    </location>
</feature>
<keyword evidence="3" id="KW-1185">Reference proteome</keyword>
<evidence type="ECO:0000313" key="3">
    <source>
        <dbReference type="Proteomes" id="UP000577724"/>
    </source>
</evidence>
<dbReference type="Proteomes" id="UP000577724">
    <property type="component" value="Unassembled WGS sequence"/>
</dbReference>
<feature type="region of interest" description="Disordered" evidence="1">
    <location>
        <begin position="424"/>
        <end position="555"/>
    </location>
</feature>
<name>A0ABX2MIV6_9BACL</name>
<accession>A0ABX2MIV6</accession>
<dbReference type="RefSeq" id="WP_175380950.1">
    <property type="nucleotide sequence ID" value="NZ_JABMCC010000096.1"/>
</dbReference>
<feature type="compositionally biased region" description="Polar residues" evidence="1">
    <location>
        <begin position="458"/>
        <end position="469"/>
    </location>
</feature>
<sequence>MINWNFPPNNYGQVTGLNDAGIETFKGNPWDSLAREINQNSCDARVSGSIEPVRVEFEIKELPASVFPRKDIFINVLNQSMDYWNENAKTVSFFEQALNVMQSETIKFLKISDYNTTGLTGADQGHQGGWHNLIKSVGSSNKDSKSGGSFGIGKHAPFACSDLRTVFYSTKDQKGIEAFQGVAKLVTHYNEHGEPTQGTGYYGQKEKNEPLLNKEEINEFFRREEVGTDIFIAGFNAEKDWETKVIRSVLESFFVAILDQKLIVKVGETEINAETIPGILGQYTKGEADCLSFTYYEAYTLSNTSKFSNDNFEGLGEIRMYILPGKDAPKRVAMVRSTGMKIYDKGSFRTPFKFSGVLIADGDEINEFLRKIEPPTHTAWEAERHDDPSYAKGIIKKLYGWMNEQIRSITLGDAAEELDVEGLSDFLPDKGEETNSSPALAEEEGEKSEPKEIELQVNYRQSKPNTVNIISEGDLPGYNKEQEEAEESDLDSGMDLDIDNIDSFDNNIEQSNEEKEEEEKEDSEVHDPSEDNKSGEDNNTDLEHTGEEKQLQPKINKNLRITQSRIFCTNPAKGEYKMTLNSNEEGYGYVGVNIIGEVGGEKAEVRSAKQFGENMHIENNVKIGPVRFDKNERTVITITLKEPLRCALEVAIYAN</sequence>
<evidence type="ECO:0000313" key="2">
    <source>
        <dbReference type="EMBL" id="NUU53245.1"/>
    </source>
</evidence>